<sequence>MELEFESSGDGLTTRTDCATGIAPISAAMHRDRRRGPPRKLEKMLFINHKEDQLLDARLAALRLQAKVKGMELDLERIKVRNELRASRKKQLTINEAIASGLFPGADEGLPNLRGGRRVSDFGTSGGNRPAGSAPSRGKGSSGLEPKSPEFSRSTSFVQPRGTVGSRNTNQFTRQPAIPEHDEIDINGSRDIKLASDDSVGAYVLGEFEKISQVVPEILRALAKKKEKQQAADELIRLREIRKQREIESISDLVEEYEPDMNKVRKTVGAVKKLRQRMSLSKRLEMPKKHKPLDQMIKDKTDEVGENDEYTDGTCSLMKRRLEKKRRGSAAFVLEPSFMQRRSSIVDGGASNGRRPSIAPEGLSRRASSLTQLPPALLRSSTTLSGMGSVNRPTAFGMSDNEEDSPLIDEDTLIFRQRVMRELDKYRALQARVTRFVDSTRAYARPSFPVWEGMVSIRHY</sequence>
<organism evidence="2 3">
    <name type="scientific">Mya arenaria</name>
    <name type="common">Soft-shell clam</name>
    <dbReference type="NCBI Taxonomy" id="6604"/>
    <lineage>
        <taxon>Eukaryota</taxon>
        <taxon>Metazoa</taxon>
        <taxon>Spiralia</taxon>
        <taxon>Lophotrochozoa</taxon>
        <taxon>Mollusca</taxon>
        <taxon>Bivalvia</taxon>
        <taxon>Autobranchia</taxon>
        <taxon>Heteroconchia</taxon>
        <taxon>Euheterodonta</taxon>
        <taxon>Imparidentia</taxon>
        <taxon>Neoheterodontei</taxon>
        <taxon>Myida</taxon>
        <taxon>Myoidea</taxon>
        <taxon>Myidae</taxon>
        <taxon>Mya</taxon>
    </lineage>
</organism>
<dbReference type="EMBL" id="CP111017">
    <property type="protein sequence ID" value="WAR08741.1"/>
    <property type="molecule type" value="Genomic_DNA"/>
</dbReference>
<feature type="compositionally biased region" description="Polar residues" evidence="1">
    <location>
        <begin position="165"/>
        <end position="174"/>
    </location>
</feature>
<name>A0ABY7ENH4_MYAAR</name>
<feature type="region of interest" description="Disordered" evidence="1">
    <location>
        <begin position="344"/>
        <end position="403"/>
    </location>
</feature>
<protein>
    <submittedName>
        <fullName evidence="2">Uncharacterized protein</fullName>
    </submittedName>
</protein>
<gene>
    <name evidence="2" type="ORF">MAR_018699</name>
</gene>
<evidence type="ECO:0000256" key="1">
    <source>
        <dbReference type="SAM" id="MobiDB-lite"/>
    </source>
</evidence>
<evidence type="ECO:0000313" key="3">
    <source>
        <dbReference type="Proteomes" id="UP001164746"/>
    </source>
</evidence>
<evidence type="ECO:0000313" key="2">
    <source>
        <dbReference type="EMBL" id="WAR08741.1"/>
    </source>
</evidence>
<feature type="region of interest" description="Disordered" evidence="1">
    <location>
        <begin position="105"/>
        <end position="180"/>
    </location>
</feature>
<feature type="compositionally biased region" description="Polar residues" evidence="1">
    <location>
        <begin position="379"/>
        <end position="392"/>
    </location>
</feature>
<proteinExistence type="predicted"/>
<reference evidence="2" key="1">
    <citation type="submission" date="2022-11" db="EMBL/GenBank/DDBJ databases">
        <title>Centuries of genome instability and evolution in soft-shell clam transmissible cancer (bioRxiv).</title>
        <authorList>
            <person name="Hart S.F.M."/>
            <person name="Yonemitsu M.A."/>
            <person name="Giersch R.M."/>
            <person name="Beal B.F."/>
            <person name="Arriagada G."/>
            <person name="Davis B.W."/>
            <person name="Ostrander E.A."/>
            <person name="Goff S.P."/>
            <person name="Metzger M.J."/>
        </authorList>
    </citation>
    <scope>NUCLEOTIDE SEQUENCE</scope>
    <source>
        <strain evidence="2">MELC-2E11</strain>
        <tissue evidence="2">Siphon/mantle</tissue>
    </source>
</reference>
<accession>A0ABY7ENH4</accession>
<dbReference type="Proteomes" id="UP001164746">
    <property type="component" value="Chromosome 6"/>
</dbReference>
<keyword evidence="3" id="KW-1185">Reference proteome</keyword>